<dbReference type="Proteomes" id="UP000030564">
    <property type="component" value="Unassembled WGS sequence"/>
</dbReference>
<proteinExistence type="predicted"/>
<accession>A0A0A6D6P5</accession>
<dbReference type="AlphaFoldDB" id="A0A0A6D6P5"/>
<organism evidence="2 3">
    <name type="scientific">Pseudomonas chlororaphis</name>
    <dbReference type="NCBI Taxonomy" id="587753"/>
    <lineage>
        <taxon>Bacteria</taxon>
        <taxon>Pseudomonadati</taxon>
        <taxon>Pseudomonadota</taxon>
        <taxon>Gammaproteobacteria</taxon>
        <taxon>Pseudomonadales</taxon>
        <taxon>Pseudomonadaceae</taxon>
        <taxon>Pseudomonas</taxon>
    </lineage>
</organism>
<dbReference type="PROSITE" id="PS51257">
    <property type="entry name" value="PROKAR_LIPOPROTEIN"/>
    <property type="match status" value="1"/>
</dbReference>
<reference evidence="2 3" key="1">
    <citation type="submission" date="2014-10" db="EMBL/GenBank/DDBJ databases">
        <title>Draft genome sequence of Pseudomonas chlororaphis EA105.</title>
        <authorList>
            <person name="McCully L.M."/>
            <person name="Bitzer A.S."/>
            <person name="Spence C."/>
            <person name="Bais H."/>
            <person name="Silby M.W."/>
        </authorList>
    </citation>
    <scope>NUCLEOTIDE SEQUENCE [LARGE SCALE GENOMIC DNA]</scope>
    <source>
        <strain evidence="2 3">EA105</strain>
    </source>
</reference>
<dbReference type="OrthoDB" id="9777345at2"/>
<dbReference type="EMBL" id="JSFK01000041">
    <property type="protein sequence ID" value="KHA70279.1"/>
    <property type="molecule type" value="Genomic_DNA"/>
</dbReference>
<sequence>MHAAFKAAGYGLMIMFVSCGVGAQQPNCPTTPNGSAQGIVRLDMPKPEVASGEWKMPLLNTINSNQ</sequence>
<feature type="chain" id="PRO_5002025574" description="Lipoprotein" evidence="1">
    <location>
        <begin position="24"/>
        <end position="66"/>
    </location>
</feature>
<evidence type="ECO:0000256" key="1">
    <source>
        <dbReference type="SAM" id="SignalP"/>
    </source>
</evidence>
<dbReference type="PATRIC" id="fig|587753.9.peg.4632"/>
<name>A0A0A6D6P5_9PSED</name>
<protein>
    <recommendedName>
        <fullName evidence="4">Lipoprotein</fullName>
    </recommendedName>
</protein>
<feature type="signal peptide" evidence="1">
    <location>
        <begin position="1"/>
        <end position="23"/>
    </location>
</feature>
<evidence type="ECO:0008006" key="4">
    <source>
        <dbReference type="Google" id="ProtNLM"/>
    </source>
</evidence>
<evidence type="ECO:0000313" key="3">
    <source>
        <dbReference type="Proteomes" id="UP000030564"/>
    </source>
</evidence>
<evidence type="ECO:0000313" key="2">
    <source>
        <dbReference type="EMBL" id="KHA70279.1"/>
    </source>
</evidence>
<gene>
    <name evidence="2" type="ORF">NZ35_26385</name>
</gene>
<keyword evidence="1" id="KW-0732">Signal</keyword>
<comment type="caution">
    <text evidence="2">The sequence shown here is derived from an EMBL/GenBank/DDBJ whole genome shotgun (WGS) entry which is preliminary data.</text>
</comment>